<dbReference type="Pfam" id="PF13560">
    <property type="entry name" value="HTH_31"/>
    <property type="match status" value="1"/>
</dbReference>
<sequence length="279" mass="30609">MLNRKELNPDSSPQAAFGARLRSSRVARGWKQDDLSALMGFSSGHISAVETARKLPTLRFSRSADSAFGMAGTADTFERAWREIRHGALLEGFPEYVGYEGRAAEIRVYEVGVIPGLLQTAEYAAAIEAGHVERGASTAEQAHERVSLVAERQAALVRNPPPLIHMVLDESCIRRPVGERDVMEDQLAKLIAFAKQPNVTLQVADFAMGVRRPFSLPITVLTMADRSLMSYAESATRGHLDRETNSVLPLLTAYHQLQKHALPQSGSMAMIELVRKGTS</sequence>
<dbReference type="Proteomes" id="UP001431429">
    <property type="component" value="Unassembled WGS sequence"/>
</dbReference>
<dbReference type="InterPro" id="IPR001387">
    <property type="entry name" value="Cro/C1-type_HTH"/>
</dbReference>
<reference evidence="2" key="1">
    <citation type="submission" date="2022-06" db="EMBL/GenBank/DDBJ databases">
        <title>Genome public.</title>
        <authorList>
            <person name="Sun Q."/>
        </authorList>
    </citation>
    <scope>NUCLEOTIDE SEQUENCE</scope>
    <source>
        <strain evidence="2">CWNU-1</strain>
    </source>
</reference>
<dbReference type="Gene3D" id="1.10.260.40">
    <property type="entry name" value="lambda repressor-like DNA-binding domains"/>
    <property type="match status" value="1"/>
</dbReference>
<organism evidence="2 3">
    <name type="scientific">Streptomyces albipurpureus</name>
    <dbReference type="NCBI Taxonomy" id="2897419"/>
    <lineage>
        <taxon>Bacteria</taxon>
        <taxon>Bacillati</taxon>
        <taxon>Actinomycetota</taxon>
        <taxon>Actinomycetes</taxon>
        <taxon>Kitasatosporales</taxon>
        <taxon>Streptomycetaceae</taxon>
        <taxon>Streptomyces</taxon>
    </lineage>
</organism>
<feature type="domain" description="HTH cro/C1-type" evidence="1">
    <location>
        <begin position="21"/>
        <end position="77"/>
    </location>
</feature>
<dbReference type="SUPFAM" id="SSF47413">
    <property type="entry name" value="lambda repressor-like DNA-binding domains"/>
    <property type="match status" value="1"/>
</dbReference>
<protein>
    <submittedName>
        <fullName evidence="2">Helix-turn-helix transcriptional regulator</fullName>
    </submittedName>
</protein>
<dbReference type="Pfam" id="PF19054">
    <property type="entry name" value="DUF5753"/>
    <property type="match status" value="1"/>
</dbReference>
<dbReference type="RefSeq" id="WP_250921658.1">
    <property type="nucleotide sequence ID" value="NZ_JAMQAW010000029.1"/>
</dbReference>
<keyword evidence="3" id="KW-1185">Reference proteome</keyword>
<dbReference type="PROSITE" id="PS50943">
    <property type="entry name" value="HTH_CROC1"/>
    <property type="match status" value="1"/>
</dbReference>
<evidence type="ECO:0000313" key="3">
    <source>
        <dbReference type="Proteomes" id="UP001431429"/>
    </source>
</evidence>
<dbReference type="InterPro" id="IPR043917">
    <property type="entry name" value="DUF5753"/>
</dbReference>
<dbReference type="InterPro" id="IPR010982">
    <property type="entry name" value="Lambda_DNA-bd_dom_sf"/>
</dbReference>
<dbReference type="EMBL" id="JAMQAW010000029">
    <property type="protein sequence ID" value="MCM2391288.1"/>
    <property type="molecule type" value="Genomic_DNA"/>
</dbReference>
<gene>
    <name evidence="2" type="ORF">NBG84_23850</name>
</gene>
<evidence type="ECO:0000259" key="1">
    <source>
        <dbReference type="PROSITE" id="PS50943"/>
    </source>
</evidence>
<accession>A0ABT0URP5</accession>
<proteinExistence type="predicted"/>
<dbReference type="CDD" id="cd00093">
    <property type="entry name" value="HTH_XRE"/>
    <property type="match status" value="1"/>
</dbReference>
<evidence type="ECO:0000313" key="2">
    <source>
        <dbReference type="EMBL" id="MCM2391288.1"/>
    </source>
</evidence>
<comment type="caution">
    <text evidence="2">The sequence shown here is derived from an EMBL/GenBank/DDBJ whole genome shotgun (WGS) entry which is preliminary data.</text>
</comment>
<dbReference type="SMART" id="SM00530">
    <property type="entry name" value="HTH_XRE"/>
    <property type="match status" value="1"/>
</dbReference>
<name>A0ABT0URP5_9ACTN</name>